<evidence type="ECO:0000256" key="1">
    <source>
        <dbReference type="ARBA" id="ARBA00022898"/>
    </source>
</evidence>
<sequence>MVAYLEHKDLTNEVITPQREQEIRDGVARVRDEVARACAASGRDESEVTILAATKTRDVGEIRVALHAGIRAIGENRPQEIQIKAPLLASDIEQLGVDYHLIGQLQKNKINKVLGIVSTIESVDSAQQAAQIGQRFVSRGITGAAQKVFLEVNESGEMSKSGCDPAQAYEQALAIAATEGVELAGLMTVGAHVSDESRVRAGFAALRDLRDKIVTSEQPGTQHCTELSMGMTHDIAWAIAEGSTQLRIGTGIFGARAFI</sequence>
<protein>
    <recommendedName>
        <fullName evidence="2">Pyridoxal phosphate homeostasis protein</fullName>
        <shortName evidence="2">PLP homeostasis protein</shortName>
    </recommendedName>
</protein>
<proteinExistence type="inferred from homology"/>
<evidence type="ECO:0000259" key="5">
    <source>
        <dbReference type="Pfam" id="PF01168"/>
    </source>
</evidence>
<evidence type="ECO:0000256" key="2">
    <source>
        <dbReference type="HAMAP-Rule" id="MF_02087"/>
    </source>
</evidence>
<dbReference type="InterPro" id="IPR001608">
    <property type="entry name" value="Ala_racemase_N"/>
</dbReference>
<organism evidence="6 7">
    <name type="scientific">Aeriscardovia aeriphila</name>
    <dbReference type="NCBI Taxonomy" id="218139"/>
    <lineage>
        <taxon>Bacteria</taxon>
        <taxon>Bacillati</taxon>
        <taxon>Actinomycetota</taxon>
        <taxon>Actinomycetes</taxon>
        <taxon>Bifidobacteriales</taxon>
        <taxon>Bifidobacteriaceae</taxon>
        <taxon>Aeriscardovia</taxon>
    </lineage>
</organism>
<dbReference type="CDD" id="cd00635">
    <property type="entry name" value="PLPDE_III_YBL036c_like"/>
    <property type="match status" value="1"/>
</dbReference>
<dbReference type="EMBL" id="MWWU01000003">
    <property type="protein sequence ID" value="OZG55255.1"/>
    <property type="molecule type" value="Genomic_DNA"/>
</dbReference>
<dbReference type="Proteomes" id="UP000228976">
    <property type="component" value="Unassembled WGS sequence"/>
</dbReference>
<feature type="domain" description="Alanine racemase N-terminal" evidence="5">
    <location>
        <begin position="48"/>
        <end position="256"/>
    </location>
</feature>
<feature type="modified residue" description="N6-(pyridoxal phosphate)lysine" evidence="2 3">
    <location>
        <position position="55"/>
    </location>
</feature>
<comment type="similarity">
    <text evidence="2 4">Belongs to the pyridoxal phosphate-binding protein YggS/PROSC family.</text>
</comment>
<dbReference type="HAMAP" id="MF_02087">
    <property type="entry name" value="PLP_homeostasis"/>
    <property type="match status" value="1"/>
</dbReference>
<dbReference type="GO" id="GO:0030170">
    <property type="term" value="F:pyridoxal phosphate binding"/>
    <property type="evidence" value="ECO:0007669"/>
    <property type="project" value="UniProtKB-UniRule"/>
</dbReference>
<name>A0A261F866_9BIFI</name>
<dbReference type="PIRSF" id="PIRSF004848">
    <property type="entry name" value="YBL036c_PLPDEIII"/>
    <property type="match status" value="1"/>
</dbReference>
<dbReference type="PANTHER" id="PTHR10146:SF14">
    <property type="entry name" value="PYRIDOXAL PHOSPHATE HOMEOSTASIS PROTEIN"/>
    <property type="match status" value="1"/>
</dbReference>
<dbReference type="SUPFAM" id="SSF51419">
    <property type="entry name" value="PLP-binding barrel"/>
    <property type="match status" value="1"/>
</dbReference>
<dbReference type="RefSeq" id="WP_094690146.1">
    <property type="nucleotide sequence ID" value="NZ_JACBYZ010000001.1"/>
</dbReference>
<comment type="function">
    <text evidence="2">Pyridoxal 5'-phosphate (PLP)-binding protein, which is involved in PLP homeostasis.</text>
</comment>
<evidence type="ECO:0000256" key="4">
    <source>
        <dbReference type="RuleBase" id="RU004514"/>
    </source>
</evidence>
<reference evidence="6 7" key="1">
    <citation type="journal article" date="2017" name="BMC Genomics">
        <title>Comparative genomic and phylogenomic analyses of the Bifidobacteriaceae family.</title>
        <authorList>
            <person name="Lugli G.A."/>
            <person name="Milani C."/>
            <person name="Turroni F."/>
            <person name="Duranti S."/>
            <person name="Mancabelli L."/>
            <person name="Mangifesta M."/>
            <person name="Ferrario C."/>
            <person name="Modesto M."/>
            <person name="Mattarelli P."/>
            <person name="Jiri K."/>
            <person name="van Sinderen D."/>
            <person name="Ventura M."/>
        </authorList>
    </citation>
    <scope>NUCLEOTIDE SEQUENCE [LARGE SCALE GENOMIC DNA]</scope>
    <source>
        <strain evidence="6 7">LMG 21773</strain>
    </source>
</reference>
<dbReference type="OrthoDB" id="9804072at2"/>
<evidence type="ECO:0000313" key="7">
    <source>
        <dbReference type="Proteomes" id="UP000228976"/>
    </source>
</evidence>
<dbReference type="InterPro" id="IPR011078">
    <property type="entry name" value="PyrdxlP_homeostasis"/>
</dbReference>
<dbReference type="NCBIfam" id="TIGR00044">
    <property type="entry name" value="YggS family pyridoxal phosphate-dependent enzyme"/>
    <property type="match status" value="1"/>
</dbReference>
<keyword evidence="1 2" id="KW-0663">Pyridoxal phosphate</keyword>
<dbReference type="InterPro" id="IPR029066">
    <property type="entry name" value="PLP-binding_barrel"/>
</dbReference>
<comment type="caution">
    <text evidence="6">The sequence shown here is derived from an EMBL/GenBank/DDBJ whole genome shotgun (WGS) entry which is preliminary data.</text>
</comment>
<dbReference type="Pfam" id="PF01168">
    <property type="entry name" value="Ala_racemase_N"/>
    <property type="match status" value="1"/>
</dbReference>
<accession>A0A261F866</accession>
<keyword evidence="7" id="KW-1185">Reference proteome</keyword>
<dbReference type="Gene3D" id="3.20.20.10">
    <property type="entry name" value="Alanine racemase"/>
    <property type="match status" value="1"/>
</dbReference>
<comment type="cofactor">
    <cofactor evidence="3">
        <name>pyridoxal 5'-phosphate</name>
        <dbReference type="ChEBI" id="CHEBI:597326"/>
    </cofactor>
</comment>
<gene>
    <name evidence="6" type="ORF">AEAE_1052</name>
</gene>
<dbReference type="AlphaFoldDB" id="A0A261F866"/>
<evidence type="ECO:0000313" key="6">
    <source>
        <dbReference type="EMBL" id="OZG55255.1"/>
    </source>
</evidence>
<dbReference type="PANTHER" id="PTHR10146">
    <property type="entry name" value="PROLINE SYNTHETASE CO-TRANSCRIBED BACTERIAL HOMOLOG PROTEIN"/>
    <property type="match status" value="1"/>
</dbReference>
<evidence type="ECO:0000256" key="3">
    <source>
        <dbReference type="PIRSR" id="PIRSR004848-1"/>
    </source>
</evidence>